<feature type="region of interest" description="Disordered" evidence="1">
    <location>
        <begin position="60"/>
        <end position="88"/>
    </location>
</feature>
<protein>
    <submittedName>
        <fullName evidence="2">Uncharacterized protein</fullName>
    </submittedName>
</protein>
<comment type="caution">
    <text evidence="2">The sequence shown here is derived from an EMBL/GenBank/DDBJ whole genome shotgun (WGS) entry which is preliminary data.</text>
</comment>
<organism evidence="2 3">
    <name type="scientific">Bifidobacterium thermacidophilum subsp. thermacidophilum</name>
    <dbReference type="NCBI Taxonomy" id="79262"/>
    <lineage>
        <taxon>Bacteria</taxon>
        <taxon>Bacillati</taxon>
        <taxon>Actinomycetota</taxon>
        <taxon>Actinomycetes</taxon>
        <taxon>Bifidobacteriales</taxon>
        <taxon>Bifidobacteriaceae</taxon>
        <taxon>Bifidobacterium</taxon>
    </lineage>
</organism>
<evidence type="ECO:0000313" key="2">
    <source>
        <dbReference type="EMBL" id="KFJ01939.1"/>
    </source>
</evidence>
<feature type="compositionally biased region" description="Basic and acidic residues" evidence="1">
    <location>
        <begin position="66"/>
        <end position="86"/>
    </location>
</feature>
<name>A0A087E2D8_9BIFI</name>
<evidence type="ECO:0000313" key="3">
    <source>
        <dbReference type="Proteomes" id="UP000029003"/>
    </source>
</evidence>
<sequence length="111" mass="12841">MPSYQLAGGAMGRRGWRVVLDVYRLSSPIGTDCRSKIARYGRAEPRSAWSFYGKSRAARVARRRTPKDDITDCPTRDCPTRDDPIRNRPTRIFSRKRTTLRQFAEKHGRVQ</sequence>
<dbReference type="AlphaFoldDB" id="A0A087E2D8"/>
<proteinExistence type="predicted"/>
<evidence type="ECO:0000256" key="1">
    <source>
        <dbReference type="SAM" id="MobiDB-lite"/>
    </source>
</evidence>
<dbReference type="Proteomes" id="UP000029003">
    <property type="component" value="Unassembled WGS sequence"/>
</dbReference>
<dbReference type="EMBL" id="JGZT01000007">
    <property type="protein sequence ID" value="KFJ01939.1"/>
    <property type="molecule type" value="Genomic_DNA"/>
</dbReference>
<reference evidence="2 3" key="1">
    <citation type="submission" date="2014-03" db="EMBL/GenBank/DDBJ databases">
        <title>Genomics of Bifidobacteria.</title>
        <authorList>
            <person name="Ventura M."/>
            <person name="Milani C."/>
            <person name="Lugli G.A."/>
        </authorList>
    </citation>
    <scope>NUCLEOTIDE SEQUENCE [LARGE SCALE GENOMIC DNA]</scope>
    <source>
        <strain evidence="2 3">LMG 21395</strain>
    </source>
</reference>
<accession>A0A087E2D8</accession>
<gene>
    <name evidence="2" type="ORF">THER5_1978</name>
</gene>